<dbReference type="RefSeq" id="XP_024775639.1">
    <property type="nucleotide sequence ID" value="XM_024914961.1"/>
</dbReference>
<keyword evidence="3" id="KW-1185">Reference proteome</keyword>
<dbReference type="EMBL" id="KZ679679">
    <property type="protein sequence ID" value="PTB55962.1"/>
    <property type="molecule type" value="Genomic_DNA"/>
</dbReference>
<gene>
    <name evidence="2" type="ORF">M431DRAFT_414482</name>
</gene>
<name>A0A2T4AG31_TRIHA</name>
<organism evidence="2 3">
    <name type="scientific">Trichoderma harzianum CBS 226.95</name>
    <dbReference type="NCBI Taxonomy" id="983964"/>
    <lineage>
        <taxon>Eukaryota</taxon>
        <taxon>Fungi</taxon>
        <taxon>Dikarya</taxon>
        <taxon>Ascomycota</taxon>
        <taxon>Pezizomycotina</taxon>
        <taxon>Sordariomycetes</taxon>
        <taxon>Hypocreomycetidae</taxon>
        <taxon>Hypocreales</taxon>
        <taxon>Hypocreaceae</taxon>
        <taxon>Trichoderma</taxon>
    </lineage>
</organism>
<evidence type="ECO:0000313" key="3">
    <source>
        <dbReference type="Proteomes" id="UP000241690"/>
    </source>
</evidence>
<reference evidence="2 3" key="1">
    <citation type="submission" date="2016-07" db="EMBL/GenBank/DDBJ databases">
        <title>Multiple horizontal gene transfer events from other fungi enriched the ability of initially mycotrophic Trichoderma (Ascomycota) to feed on dead plant biomass.</title>
        <authorList>
            <consortium name="DOE Joint Genome Institute"/>
            <person name="Aerts A."/>
            <person name="Atanasova L."/>
            <person name="Chenthamara K."/>
            <person name="Zhang J."/>
            <person name="Grujic M."/>
            <person name="Henrissat B."/>
            <person name="Kuo A."/>
            <person name="Salamov A."/>
            <person name="Lipzen A."/>
            <person name="Labutti K."/>
            <person name="Barry K."/>
            <person name="Miao Y."/>
            <person name="Rahimi M.J."/>
            <person name="Shen Q."/>
            <person name="Grigoriev I.V."/>
            <person name="Kubicek C.P."/>
            <person name="Druzhinina I.S."/>
        </authorList>
    </citation>
    <scope>NUCLEOTIDE SEQUENCE [LARGE SCALE GENOMIC DNA]</scope>
    <source>
        <strain evidence="2 3">CBS 226.95</strain>
    </source>
</reference>
<evidence type="ECO:0000256" key="1">
    <source>
        <dbReference type="SAM" id="MobiDB-lite"/>
    </source>
</evidence>
<feature type="compositionally biased region" description="Basic and acidic residues" evidence="1">
    <location>
        <begin position="62"/>
        <end position="75"/>
    </location>
</feature>
<evidence type="ECO:0000313" key="2">
    <source>
        <dbReference type="EMBL" id="PTB55962.1"/>
    </source>
</evidence>
<protein>
    <submittedName>
        <fullName evidence="2">Uncharacterized protein</fullName>
    </submittedName>
</protein>
<feature type="compositionally biased region" description="Polar residues" evidence="1">
    <location>
        <begin position="96"/>
        <end position="105"/>
    </location>
</feature>
<dbReference type="Proteomes" id="UP000241690">
    <property type="component" value="Unassembled WGS sequence"/>
</dbReference>
<feature type="region of interest" description="Disordered" evidence="1">
    <location>
        <begin position="55"/>
        <end position="105"/>
    </location>
</feature>
<proteinExistence type="predicted"/>
<dbReference type="AlphaFoldDB" id="A0A2T4AG31"/>
<sequence>MMTMAIRCQASETSEWKGSVRMEAASSRALGNLTGDKSQWPEGESEKRPVVWPLAAAGTRGLPEKQKPRRPDRLRLGVPGTCAKGTRTVGHAGICTSKTGPQHAS</sequence>
<accession>A0A2T4AG31</accession>
<feature type="region of interest" description="Disordered" evidence="1">
    <location>
        <begin position="30"/>
        <end position="49"/>
    </location>
</feature>
<dbReference type="GeneID" id="36623527"/>